<evidence type="ECO:0000256" key="1">
    <source>
        <dbReference type="SAM" id="Phobius"/>
    </source>
</evidence>
<comment type="caution">
    <text evidence="2">The sequence shown here is derived from an EMBL/GenBank/DDBJ whole genome shotgun (WGS) entry which is preliminary data.</text>
</comment>
<feature type="transmembrane region" description="Helical" evidence="1">
    <location>
        <begin position="7"/>
        <end position="27"/>
    </location>
</feature>
<keyword evidence="3" id="KW-1185">Reference proteome</keyword>
<organism evidence="2 3">
    <name type="scientific">Azomonas agilis</name>
    <dbReference type="NCBI Taxonomy" id="116849"/>
    <lineage>
        <taxon>Bacteria</taxon>
        <taxon>Pseudomonadati</taxon>
        <taxon>Pseudomonadota</taxon>
        <taxon>Gammaproteobacteria</taxon>
        <taxon>Pseudomonadales</taxon>
        <taxon>Pseudomonadaceae</taxon>
        <taxon>Azomonas</taxon>
    </lineage>
</organism>
<sequence>MKSDDLLRLVGLVLGVLGVIGMGAAFITDIRVLWTIGPGLFGAGVALFVLFGKHQG</sequence>
<keyword evidence="1" id="KW-0472">Membrane</keyword>
<keyword evidence="1" id="KW-1133">Transmembrane helix</keyword>
<accession>A0A562IZF5</accession>
<protein>
    <submittedName>
        <fullName evidence="2">Uncharacterized protein</fullName>
    </submittedName>
</protein>
<proteinExistence type="predicted"/>
<gene>
    <name evidence="2" type="ORF">LX59_01260</name>
</gene>
<feature type="transmembrane region" description="Helical" evidence="1">
    <location>
        <begin position="33"/>
        <end position="51"/>
    </location>
</feature>
<keyword evidence="1" id="KW-0812">Transmembrane</keyword>
<dbReference type="Proteomes" id="UP000319627">
    <property type="component" value="Unassembled WGS sequence"/>
</dbReference>
<reference evidence="2 3" key="1">
    <citation type="submission" date="2019-07" db="EMBL/GenBank/DDBJ databases">
        <title>Genomic Encyclopedia of Type Strains, Phase I: the one thousand microbial genomes (KMG-I) project.</title>
        <authorList>
            <person name="Kyrpides N."/>
        </authorList>
    </citation>
    <scope>NUCLEOTIDE SEQUENCE [LARGE SCALE GENOMIC DNA]</scope>
    <source>
        <strain evidence="2 3">DSM 375</strain>
    </source>
</reference>
<dbReference type="EMBL" id="VLKG01000003">
    <property type="protein sequence ID" value="TWH76337.1"/>
    <property type="molecule type" value="Genomic_DNA"/>
</dbReference>
<dbReference type="AlphaFoldDB" id="A0A562IZF5"/>
<evidence type="ECO:0000313" key="3">
    <source>
        <dbReference type="Proteomes" id="UP000319627"/>
    </source>
</evidence>
<evidence type="ECO:0000313" key="2">
    <source>
        <dbReference type="EMBL" id="TWH76337.1"/>
    </source>
</evidence>
<dbReference type="RefSeq" id="WP_170234340.1">
    <property type="nucleotide sequence ID" value="NZ_VLKG01000003.1"/>
</dbReference>
<name>A0A562IZF5_9GAMM</name>